<feature type="domain" description="Ferritin-like diiron" evidence="6">
    <location>
        <begin position="1"/>
        <end position="139"/>
    </location>
</feature>
<dbReference type="InterPro" id="IPR009040">
    <property type="entry name" value="Ferritin-like_diiron"/>
</dbReference>
<dbReference type="GO" id="GO:0005829">
    <property type="term" value="C:cytosol"/>
    <property type="evidence" value="ECO:0007669"/>
    <property type="project" value="TreeGrafter"/>
</dbReference>
<keyword evidence="8" id="KW-1185">Reference proteome</keyword>
<evidence type="ECO:0000256" key="5">
    <source>
        <dbReference type="SAM" id="Coils"/>
    </source>
</evidence>
<protein>
    <submittedName>
        <fullName evidence="7">Ferritin, Dps family protein</fullName>
    </submittedName>
</protein>
<keyword evidence="3" id="KW-0479">Metal-binding</keyword>
<dbReference type="GO" id="GO:0020037">
    <property type="term" value="F:heme binding"/>
    <property type="evidence" value="ECO:0007669"/>
    <property type="project" value="TreeGrafter"/>
</dbReference>
<dbReference type="GO" id="GO:0008199">
    <property type="term" value="F:ferric iron binding"/>
    <property type="evidence" value="ECO:0007669"/>
    <property type="project" value="InterPro"/>
</dbReference>
<evidence type="ECO:0000313" key="8">
    <source>
        <dbReference type="Proteomes" id="UP000000254"/>
    </source>
</evidence>
<dbReference type="AlphaFoldDB" id="A3DMK7"/>
<proteinExistence type="predicted"/>
<dbReference type="OrthoDB" id="359318at2157"/>
<evidence type="ECO:0000256" key="4">
    <source>
        <dbReference type="ARBA" id="ARBA00023004"/>
    </source>
</evidence>
<dbReference type="Gene3D" id="1.20.1260.10">
    <property type="match status" value="1"/>
</dbReference>
<dbReference type="GO" id="GO:0004322">
    <property type="term" value="F:ferroxidase activity"/>
    <property type="evidence" value="ECO:0007669"/>
    <property type="project" value="TreeGrafter"/>
</dbReference>
<dbReference type="InterPro" id="IPR008331">
    <property type="entry name" value="Ferritin_DPS_dom"/>
</dbReference>
<dbReference type="PIRSF" id="PIRSF002560">
    <property type="entry name" value="Bacterioferritin"/>
    <property type="match status" value="1"/>
</dbReference>
<evidence type="ECO:0000256" key="2">
    <source>
        <dbReference type="ARBA" id="ARBA00022617"/>
    </source>
</evidence>
<reference evidence="8" key="1">
    <citation type="journal article" date="2009" name="BMC Genomics">
        <title>The complete genome sequence of Staphylothermus marinus reveals differences in sulfur metabolism among heterotrophic Crenarchaeota.</title>
        <authorList>
            <person name="Anderson I.J."/>
            <person name="Dharmarajan L."/>
            <person name="Rodriguez J."/>
            <person name="Hooper S."/>
            <person name="Porat I."/>
            <person name="Ulrich L.E."/>
            <person name="Elkins J.G."/>
            <person name="Mavromatis K."/>
            <person name="Sun H."/>
            <person name="Land M."/>
            <person name="Lapidus A."/>
            <person name="Lucas S."/>
            <person name="Barry K."/>
            <person name="Huber H."/>
            <person name="Zhulin I.B."/>
            <person name="Whitman W.B."/>
            <person name="Mukhopadhyay B."/>
            <person name="Woese C."/>
            <person name="Bristow J."/>
            <person name="Kyrpides N."/>
        </authorList>
    </citation>
    <scope>NUCLEOTIDE SEQUENCE [LARGE SCALE GENOMIC DNA]</scope>
    <source>
        <strain evidence="8">ATCC 43588 / DSM 3639 / JCM 9404 / F1</strain>
    </source>
</reference>
<dbReference type="InterPro" id="IPR009078">
    <property type="entry name" value="Ferritin-like_SF"/>
</dbReference>
<dbReference type="EMBL" id="CP000575">
    <property type="protein sequence ID" value="ABN69867.1"/>
    <property type="molecule type" value="Genomic_DNA"/>
</dbReference>
<evidence type="ECO:0000256" key="1">
    <source>
        <dbReference type="ARBA" id="ARBA00022434"/>
    </source>
</evidence>
<dbReference type="PANTHER" id="PTHR30295:SF0">
    <property type="entry name" value="BACTERIOFERRITIN"/>
    <property type="match status" value="1"/>
</dbReference>
<dbReference type="HOGENOM" id="CLU_104506_1_1_2"/>
<dbReference type="GO" id="GO:0006879">
    <property type="term" value="P:intracellular iron ion homeostasis"/>
    <property type="evidence" value="ECO:0007669"/>
    <property type="project" value="UniProtKB-KW"/>
</dbReference>
<reference evidence="7 8" key="2">
    <citation type="journal article" date="2009" name="Stand. Genomic Sci.">
        <title>Complete genome sequence of Staphylothermus marinus Stetter and Fiala 1986 type strain F1.</title>
        <authorList>
            <person name="Anderson I.J."/>
            <person name="Sun H."/>
            <person name="Lapidus A."/>
            <person name="Copeland A."/>
            <person name="Glavina Del Rio T."/>
            <person name="Tice H."/>
            <person name="Dalin E."/>
            <person name="Lucas S."/>
            <person name="Barry K."/>
            <person name="Land M."/>
            <person name="Richardson P."/>
            <person name="Huber H."/>
            <person name="Kyrpides N.C."/>
        </authorList>
    </citation>
    <scope>NUCLEOTIDE SEQUENCE [LARGE SCALE GENOMIC DNA]</scope>
    <source>
        <strain evidence="8">ATCC 43588 / DSM 3639 / JCM 9404 / F1</strain>
    </source>
</reference>
<feature type="coiled-coil region" evidence="5">
    <location>
        <begin position="82"/>
        <end position="109"/>
    </location>
</feature>
<dbReference type="InterPro" id="IPR002024">
    <property type="entry name" value="Bacterioferritin"/>
</dbReference>
<dbReference type="Proteomes" id="UP000000254">
    <property type="component" value="Chromosome"/>
</dbReference>
<dbReference type="PROSITE" id="PS50905">
    <property type="entry name" value="FERRITIN_LIKE"/>
    <property type="match status" value="1"/>
</dbReference>
<dbReference type="Pfam" id="PF00210">
    <property type="entry name" value="Ferritin"/>
    <property type="match status" value="1"/>
</dbReference>
<keyword evidence="1" id="KW-0409">Iron storage</keyword>
<name>A3DMK7_STAMF</name>
<dbReference type="eggNOG" id="arCOG01094">
    <property type="taxonomic scope" value="Archaea"/>
</dbReference>
<dbReference type="SUPFAM" id="SSF47240">
    <property type="entry name" value="Ferritin-like"/>
    <property type="match status" value="1"/>
</dbReference>
<gene>
    <name evidence="7" type="ordered locus">Smar_0766</name>
</gene>
<dbReference type="InterPro" id="IPR012347">
    <property type="entry name" value="Ferritin-like"/>
</dbReference>
<dbReference type="GeneID" id="4906978"/>
<evidence type="ECO:0000313" key="7">
    <source>
        <dbReference type="EMBL" id="ABN69867.1"/>
    </source>
</evidence>
<accession>A3DMK7</accession>
<evidence type="ECO:0000259" key="6">
    <source>
        <dbReference type="PROSITE" id="PS50905"/>
    </source>
</evidence>
<organism evidence="7 8">
    <name type="scientific">Staphylothermus marinus (strain ATCC 43588 / DSM 3639 / JCM 9404 / F1)</name>
    <dbReference type="NCBI Taxonomy" id="399550"/>
    <lineage>
        <taxon>Archaea</taxon>
        <taxon>Thermoproteota</taxon>
        <taxon>Thermoprotei</taxon>
        <taxon>Desulfurococcales</taxon>
        <taxon>Desulfurococcaceae</taxon>
        <taxon>Staphylothermus</taxon>
    </lineage>
</organism>
<dbReference type="KEGG" id="smr:Smar_0766"/>
<dbReference type="PANTHER" id="PTHR30295">
    <property type="entry name" value="BACTERIOFERRITIN"/>
    <property type="match status" value="1"/>
</dbReference>
<keyword evidence="4" id="KW-0408">Iron</keyword>
<evidence type="ECO:0000256" key="3">
    <source>
        <dbReference type="ARBA" id="ARBA00022723"/>
    </source>
</evidence>
<dbReference type="RefSeq" id="WP_011839058.1">
    <property type="nucleotide sequence ID" value="NC_009033.1"/>
</dbReference>
<keyword evidence="2" id="KW-0349">Heme</keyword>
<dbReference type="GO" id="GO:0006826">
    <property type="term" value="P:iron ion transport"/>
    <property type="evidence" value="ECO:0007669"/>
    <property type="project" value="InterPro"/>
</dbReference>
<keyword evidence="5" id="KW-0175">Coiled coil</keyword>
<sequence>MASKKLLELLNEAIARELQVSIQYMWQHVLWKGVKGFAVKDELKKIAITEMKHAEAIAERLVYLGGIPTTKPSPVFVGENLKEMLEQDVKDEEKAIQLYKEIIKVAREEGDITTARLFEDILADEEEHHDIFTSLLEEI</sequence>